<keyword evidence="2" id="KW-1185">Reference proteome</keyword>
<accession>A0A4Y2TT24</accession>
<evidence type="ECO:0000313" key="1">
    <source>
        <dbReference type="EMBL" id="GBO02296.1"/>
    </source>
</evidence>
<dbReference type="AlphaFoldDB" id="A0A4Y2TT24"/>
<dbReference type="EMBL" id="BGPR01030057">
    <property type="protein sequence ID" value="GBO02296.1"/>
    <property type="molecule type" value="Genomic_DNA"/>
</dbReference>
<sequence length="138" mass="15750">MFDPQKSDLSCQTRASRQKYLIAAARPDPHTRWIFDGIRPDRAPTLKSRLLPPRPPLAQIAGKACLKVLETLSNFLSYTYMKVAVARKTTMNSCNYCSKKIALWVYGVNSPTRRIMETEGLFTNMRENPTLLSEARKQ</sequence>
<reference evidence="1 2" key="1">
    <citation type="journal article" date="2019" name="Sci. Rep.">
        <title>Orb-weaving spider Araneus ventricosus genome elucidates the spidroin gene catalogue.</title>
        <authorList>
            <person name="Kono N."/>
            <person name="Nakamura H."/>
            <person name="Ohtoshi R."/>
            <person name="Moran D.A.P."/>
            <person name="Shinohara A."/>
            <person name="Yoshida Y."/>
            <person name="Fujiwara M."/>
            <person name="Mori M."/>
            <person name="Tomita M."/>
            <person name="Arakawa K."/>
        </authorList>
    </citation>
    <scope>NUCLEOTIDE SEQUENCE [LARGE SCALE GENOMIC DNA]</scope>
</reference>
<proteinExistence type="predicted"/>
<name>A0A4Y2TT24_ARAVE</name>
<comment type="caution">
    <text evidence="1">The sequence shown here is derived from an EMBL/GenBank/DDBJ whole genome shotgun (WGS) entry which is preliminary data.</text>
</comment>
<gene>
    <name evidence="1" type="ORF">AVEN_90976_1</name>
</gene>
<protein>
    <submittedName>
        <fullName evidence="1">Uncharacterized protein</fullName>
    </submittedName>
</protein>
<evidence type="ECO:0000313" key="2">
    <source>
        <dbReference type="Proteomes" id="UP000499080"/>
    </source>
</evidence>
<organism evidence="1 2">
    <name type="scientific">Araneus ventricosus</name>
    <name type="common">Orbweaver spider</name>
    <name type="synonym">Epeira ventricosa</name>
    <dbReference type="NCBI Taxonomy" id="182803"/>
    <lineage>
        <taxon>Eukaryota</taxon>
        <taxon>Metazoa</taxon>
        <taxon>Ecdysozoa</taxon>
        <taxon>Arthropoda</taxon>
        <taxon>Chelicerata</taxon>
        <taxon>Arachnida</taxon>
        <taxon>Araneae</taxon>
        <taxon>Araneomorphae</taxon>
        <taxon>Entelegynae</taxon>
        <taxon>Araneoidea</taxon>
        <taxon>Araneidae</taxon>
        <taxon>Araneus</taxon>
    </lineage>
</organism>
<dbReference type="Proteomes" id="UP000499080">
    <property type="component" value="Unassembled WGS sequence"/>
</dbReference>